<name>A0ABN2C209_9ACTN</name>
<reference evidence="1 2" key="1">
    <citation type="journal article" date="2019" name="Int. J. Syst. Evol. Microbiol.">
        <title>The Global Catalogue of Microorganisms (GCM) 10K type strain sequencing project: providing services to taxonomists for standard genome sequencing and annotation.</title>
        <authorList>
            <consortium name="The Broad Institute Genomics Platform"/>
            <consortium name="The Broad Institute Genome Sequencing Center for Infectious Disease"/>
            <person name="Wu L."/>
            <person name="Ma J."/>
        </authorList>
    </citation>
    <scope>NUCLEOTIDE SEQUENCE [LARGE SCALE GENOMIC DNA]</scope>
    <source>
        <strain evidence="1 2">JCM 14303</strain>
    </source>
</reference>
<proteinExistence type="predicted"/>
<comment type="caution">
    <text evidence="1">The sequence shown here is derived from an EMBL/GenBank/DDBJ whole genome shotgun (WGS) entry which is preliminary data.</text>
</comment>
<keyword evidence="2" id="KW-1185">Reference proteome</keyword>
<dbReference type="EMBL" id="BAAANC010000003">
    <property type="protein sequence ID" value="GAA1549329.1"/>
    <property type="molecule type" value="Genomic_DNA"/>
</dbReference>
<dbReference type="Proteomes" id="UP001500363">
    <property type="component" value="Unassembled WGS sequence"/>
</dbReference>
<dbReference type="RefSeq" id="WP_344180469.1">
    <property type="nucleotide sequence ID" value="NZ_BAAANC010000003.1"/>
</dbReference>
<sequence length="77" mass="8546">MADTRYRVLAASIMLHPRQMLAPEEVAGVRPAWSCPPEAEWLLREVRLTTGMLLPPNVNPVDVAQLLRSGLVEAVEL</sequence>
<gene>
    <name evidence="1" type="ORF">GCM10009741_61710</name>
</gene>
<accession>A0ABN2C209</accession>
<organism evidence="1 2">
    <name type="scientific">Kribbella lupini</name>
    <dbReference type="NCBI Taxonomy" id="291602"/>
    <lineage>
        <taxon>Bacteria</taxon>
        <taxon>Bacillati</taxon>
        <taxon>Actinomycetota</taxon>
        <taxon>Actinomycetes</taxon>
        <taxon>Propionibacteriales</taxon>
        <taxon>Kribbellaceae</taxon>
        <taxon>Kribbella</taxon>
    </lineage>
</organism>
<evidence type="ECO:0000313" key="2">
    <source>
        <dbReference type="Proteomes" id="UP001500363"/>
    </source>
</evidence>
<protein>
    <submittedName>
        <fullName evidence="1">Uncharacterized protein</fullName>
    </submittedName>
</protein>
<evidence type="ECO:0000313" key="1">
    <source>
        <dbReference type="EMBL" id="GAA1549329.1"/>
    </source>
</evidence>